<dbReference type="AlphaFoldDB" id="A0A847D298"/>
<feature type="binding site" evidence="9 13">
    <location>
        <position position="401"/>
    </location>
    <ligand>
        <name>Mn(2+)</name>
        <dbReference type="ChEBI" id="CHEBI:29035"/>
        <label>1</label>
    </ligand>
</feature>
<dbReference type="InterPro" id="IPR005995">
    <property type="entry name" value="Pgm_bpd_ind"/>
</dbReference>
<evidence type="ECO:0000256" key="3">
    <source>
        <dbReference type="ARBA" id="ARBA00004798"/>
    </source>
</evidence>
<feature type="binding site" evidence="9 12">
    <location>
        <position position="124"/>
    </location>
    <ligand>
        <name>substrate</name>
    </ligand>
</feature>
<dbReference type="GO" id="GO:0030145">
    <property type="term" value="F:manganese ion binding"/>
    <property type="evidence" value="ECO:0007669"/>
    <property type="project" value="UniProtKB-UniRule"/>
</dbReference>
<dbReference type="SUPFAM" id="SSF53649">
    <property type="entry name" value="Alkaline phosphatase-like"/>
    <property type="match status" value="1"/>
</dbReference>
<dbReference type="Gene3D" id="3.40.720.10">
    <property type="entry name" value="Alkaline Phosphatase, subunit A"/>
    <property type="match status" value="1"/>
</dbReference>
<accession>A0A847D298</accession>
<evidence type="ECO:0000256" key="13">
    <source>
        <dbReference type="PIRSR" id="PIRSR001492-3"/>
    </source>
</evidence>
<comment type="caution">
    <text evidence="16">The sequence shown here is derived from an EMBL/GenBank/DDBJ whole genome shotgun (WGS) entry which is preliminary data.</text>
</comment>
<dbReference type="InterPro" id="IPR036646">
    <property type="entry name" value="PGAM_B_sf"/>
</dbReference>
<evidence type="ECO:0000313" key="17">
    <source>
        <dbReference type="Proteomes" id="UP000545876"/>
    </source>
</evidence>
<feature type="binding site" evidence="9 12">
    <location>
        <position position="193"/>
    </location>
    <ligand>
        <name>substrate</name>
    </ligand>
</feature>
<dbReference type="InterPro" id="IPR006124">
    <property type="entry name" value="Metalloenzyme"/>
</dbReference>
<proteinExistence type="inferred from homology"/>
<dbReference type="Gene3D" id="3.40.1450.10">
    <property type="entry name" value="BPG-independent phosphoglycerate mutase, domain B"/>
    <property type="match status" value="1"/>
</dbReference>
<feature type="binding site" evidence="9 12">
    <location>
        <position position="187"/>
    </location>
    <ligand>
        <name>substrate</name>
    </ligand>
</feature>
<comment type="catalytic activity">
    <reaction evidence="1 9">
        <text>(2R)-2-phosphoglycerate = (2R)-3-phosphoglycerate</text>
        <dbReference type="Rhea" id="RHEA:15901"/>
        <dbReference type="ChEBI" id="CHEBI:58272"/>
        <dbReference type="ChEBI" id="CHEBI:58289"/>
        <dbReference type="EC" id="5.4.2.12"/>
    </reaction>
</comment>
<feature type="domain" description="Metalloenzyme" evidence="14">
    <location>
        <begin position="5"/>
        <end position="496"/>
    </location>
</feature>
<feature type="binding site" evidence="9 13">
    <location>
        <position position="457"/>
    </location>
    <ligand>
        <name>Mn(2+)</name>
        <dbReference type="ChEBI" id="CHEBI:29035"/>
        <label>1</label>
    </ligand>
</feature>
<dbReference type="EMBL" id="JAAZBX010000012">
    <property type="protein sequence ID" value="NLD25603.1"/>
    <property type="molecule type" value="Genomic_DNA"/>
</dbReference>
<evidence type="ECO:0000256" key="2">
    <source>
        <dbReference type="ARBA" id="ARBA00002315"/>
    </source>
</evidence>
<dbReference type="Pfam" id="PF06415">
    <property type="entry name" value="iPGM_N"/>
    <property type="match status" value="1"/>
</dbReference>
<evidence type="ECO:0000256" key="8">
    <source>
        <dbReference type="ARBA" id="ARBA00023235"/>
    </source>
</evidence>
<name>A0A847D298_9BACT</name>
<feature type="binding site" evidence="9 12">
    <location>
        <position position="330"/>
    </location>
    <ligand>
        <name>substrate</name>
    </ligand>
</feature>
<dbReference type="GO" id="GO:0005829">
    <property type="term" value="C:cytosol"/>
    <property type="evidence" value="ECO:0007669"/>
    <property type="project" value="TreeGrafter"/>
</dbReference>
<dbReference type="EC" id="5.4.2.12" evidence="9 10"/>
<dbReference type="GO" id="GO:0004619">
    <property type="term" value="F:phosphoglycerate mutase activity"/>
    <property type="evidence" value="ECO:0007669"/>
    <property type="project" value="UniProtKB-UniRule"/>
</dbReference>
<feature type="binding site" evidence="9 12">
    <location>
        <begin position="257"/>
        <end position="260"/>
    </location>
    <ligand>
        <name>substrate</name>
    </ligand>
</feature>
<evidence type="ECO:0000256" key="12">
    <source>
        <dbReference type="PIRSR" id="PIRSR001492-2"/>
    </source>
</evidence>
<dbReference type="UniPathway" id="UPA00109">
    <property type="reaction ID" value="UER00186"/>
</dbReference>
<dbReference type="PANTHER" id="PTHR31637:SF0">
    <property type="entry name" value="2,3-BISPHOSPHOGLYCERATE-INDEPENDENT PHOSPHOGLYCERATE MUTASE"/>
    <property type="match status" value="1"/>
</dbReference>
<reference evidence="16 17" key="1">
    <citation type="journal article" date="2020" name="Biotechnol. Biofuels">
        <title>New insights from the biogas microbiome by comprehensive genome-resolved metagenomics of nearly 1600 species originating from multiple anaerobic digesters.</title>
        <authorList>
            <person name="Campanaro S."/>
            <person name="Treu L."/>
            <person name="Rodriguez-R L.M."/>
            <person name="Kovalovszki A."/>
            <person name="Ziels R.M."/>
            <person name="Maus I."/>
            <person name="Zhu X."/>
            <person name="Kougias P.G."/>
            <person name="Basile A."/>
            <person name="Luo G."/>
            <person name="Schluter A."/>
            <person name="Konstantinidis K.T."/>
            <person name="Angelidaki I."/>
        </authorList>
    </citation>
    <scope>NUCLEOTIDE SEQUENCE [LARGE SCALE GENOMIC DNA]</scope>
    <source>
        <strain evidence="16">AS06rmzACSIP_65</strain>
    </source>
</reference>
<evidence type="ECO:0000259" key="14">
    <source>
        <dbReference type="Pfam" id="PF01676"/>
    </source>
</evidence>
<dbReference type="InterPro" id="IPR017850">
    <property type="entry name" value="Alkaline_phosphatase_core_sf"/>
</dbReference>
<comment type="cofactor">
    <cofactor evidence="9">
        <name>Mn(2+)</name>
        <dbReference type="ChEBI" id="CHEBI:29035"/>
    </cofactor>
    <text evidence="9">Binds 2 manganese ions per subunit.</text>
</comment>
<evidence type="ECO:0000256" key="4">
    <source>
        <dbReference type="ARBA" id="ARBA00008819"/>
    </source>
</evidence>
<feature type="binding site" evidence="9 13">
    <location>
        <position position="13"/>
    </location>
    <ligand>
        <name>Mn(2+)</name>
        <dbReference type="ChEBI" id="CHEBI:29035"/>
        <label>2</label>
    </ligand>
</feature>
<evidence type="ECO:0000259" key="15">
    <source>
        <dbReference type="Pfam" id="PF06415"/>
    </source>
</evidence>
<keyword evidence="5 9" id="KW-0479">Metal-binding</keyword>
<sequence>MINKQKVLLIILDGLGAAPLSPGNAVVKANPSTLSSLWSSCPHTYLIASGEHVGLPKNVKGNSEVGHLNIGAGRTVSQSLPRINNAIEKGLLFQNNTLIKAYNHASKYGGNVHLVGLLSDGSVHSHVNHFKALIDFFSKQNFPNKLFIHAFTDGRDTAVNVSSSYLSDIDKYCMERGMGQIGTVIGRYYGMDRNNKWDRTERAYYLLEKNLGEKYPNYYAAIENNYKQKITDEFLEPSVINSSNIKENDSVIFMNFRPDRILQLADALISDNFEGFIRKKIPNLFVATMVEYRKNLTPNVLFPKQYIHLSLGNVIDTENKSQLRIAETEKFPHVTYFFNGGTPIIYDKEDRIIIPSPKVTTYDLKPEMSAVEITTILIDRISKGIYDFLVVNFANTDMVGHTGNLEAAVKSVKVVDFCVRELVNSFTAVGGAVFITSDHGNVEEMLNLDNGEMDTEHSINPVPLIVVGTQFKEQLLPYGALHDIAPTILQVMGINKPSEMTGKNLLPMI</sequence>
<feature type="active site" description="Phosphoserine intermediate" evidence="9 11">
    <location>
        <position position="63"/>
    </location>
</feature>
<dbReference type="Pfam" id="PF01676">
    <property type="entry name" value="Metalloenzyme"/>
    <property type="match status" value="1"/>
</dbReference>
<dbReference type="SUPFAM" id="SSF64158">
    <property type="entry name" value="2,3-Bisphosphoglycerate-independent phosphoglycerate mutase, substrate-binding domain"/>
    <property type="match status" value="1"/>
</dbReference>
<evidence type="ECO:0000256" key="7">
    <source>
        <dbReference type="ARBA" id="ARBA00023211"/>
    </source>
</evidence>
<dbReference type="HAMAP" id="MF_01038">
    <property type="entry name" value="GpmI"/>
    <property type="match status" value="1"/>
</dbReference>
<evidence type="ECO:0000256" key="5">
    <source>
        <dbReference type="ARBA" id="ARBA00022723"/>
    </source>
</evidence>
<evidence type="ECO:0000256" key="1">
    <source>
        <dbReference type="ARBA" id="ARBA00000370"/>
    </source>
</evidence>
<organism evidence="16 17">
    <name type="scientific">Candidatus Dojkabacteria bacterium</name>
    <dbReference type="NCBI Taxonomy" id="2099670"/>
    <lineage>
        <taxon>Bacteria</taxon>
        <taxon>Candidatus Dojkabacteria</taxon>
    </lineage>
</organism>
<dbReference type="PIRSF" id="PIRSF001492">
    <property type="entry name" value="IPGAM"/>
    <property type="match status" value="1"/>
</dbReference>
<comment type="function">
    <text evidence="2 9">Catalyzes the interconversion of 2-phosphoglycerate and 3-phosphoglycerate.</text>
</comment>
<keyword evidence="8 9" id="KW-0413">Isomerase</keyword>
<feature type="binding site" evidence="9 13">
    <location>
        <position position="397"/>
    </location>
    <ligand>
        <name>Mn(2+)</name>
        <dbReference type="ChEBI" id="CHEBI:29035"/>
        <label>1</label>
    </ligand>
</feature>
<dbReference type="FunFam" id="3.40.1450.10:FF:000002">
    <property type="entry name" value="2,3-bisphosphoglycerate-independent phosphoglycerate mutase"/>
    <property type="match status" value="1"/>
</dbReference>
<feature type="domain" description="BPG-independent PGAM N-terminal" evidence="15">
    <location>
        <begin position="83"/>
        <end position="293"/>
    </location>
</feature>
<evidence type="ECO:0000256" key="10">
    <source>
        <dbReference type="NCBIfam" id="TIGR01307"/>
    </source>
</evidence>
<feature type="binding site" evidence="9 13">
    <location>
        <position position="63"/>
    </location>
    <ligand>
        <name>Mn(2+)</name>
        <dbReference type="ChEBI" id="CHEBI:29035"/>
        <label>2</label>
    </ligand>
</feature>
<evidence type="ECO:0000313" key="16">
    <source>
        <dbReference type="EMBL" id="NLD25603.1"/>
    </source>
</evidence>
<evidence type="ECO:0000256" key="11">
    <source>
        <dbReference type="PIRSR" id="PIRSR001492-1"/>
    </source>
</evidence>
<gene>
    <name evidence="9" type="primary">gpmI</name>
    <name evidence="16" type="ORF">GX656_03115</name>
</gene>
<evidence type="ECO:0000256" key="6">
    <source>
        <dbReference type="ARBA" id="ARBA00023152"/>
    </source>
</evidence>
<keyword evidence="7 9" id="KW-0464">Manganese</keyword>
<feature type="binding site" evidence="9 12">
    <location>
        <begin position="155"/>
        <end position="156"/>
    </location>
    <ligand>
        <name>substrate</name>
    </ligand>
</feature>
<comment type="pathway">
    <text evidence="3 9">Carbohydrate degradation; glycolysis; pyruvate from D-glyceraldehyde 3-phosphate: step 3/5.</text>
</comment>
<feature type="binding site" evidence="9 13">
    <location>
        <position position="439"/>
    </location>
    <ligand>
        <name>Mn(2+)</name>
        <dbReference type="ChEBI" id="CHEBI:29035"/>
        <label>2</label>
    </ligand>
</feature>
<dbReference type="Proteomes" id="UP000545876">
    <property type="component" value="Unassembled WGS sequence"/>
</dbReference>
<dbReference type="GO" id="GO:0006096">
    <property type="term" value="P:glycolytic process"/>
    <property type="evidence" value="ECO:0007669"/>
    <property type="project" value="UniProtKB-UniRule"/>
</dbReference>
<dbReference type="NCBIfam" id="TIGR01307">
    <property type="entry name" value="pgm_bpd_ind"/>
    <property type="match status" value="1"/>
</dbReference>
<dbReference type="CDD" id="cd16010">
    <property type="entry name" value="iPGM"/>
    <property type="match status" value="1"/>
</dbReference>
<evidence type="ECO:0000256" key="9">
    <source>
        <dbReference type="HAMAP-Rule" id="MF_01038"/>
    </source>
</evidence>
<protein>
    <recommendedName>
        <fullName evidence="9 10">2,3-bisphosphoglycerate-independent phosphoglycerate mutase</fullName>
        <shortName evidence="9">BPG-independent PGAM</shortName>
        <shortName evidence="9">Phosphoglyceromutase</shortName>
        <shortName evidence="9">iPGM</shortName>
        <ecNumber evidence="9 10">5.4.2.12</ecNumber>
    </recommendedName>
</protein>
<feature type="binding site" evidence="9 13">
    <location>
        <position position="438"/>
    </location>
    <ligand>
        <name>Mn(2+)</name>
        <dbReference type="ChEBI" id="CHEBI:29035"/>
        <label>2</label>
    </ligand>
</feature>
<dbReference type="PANTHER" id="PTHR31637">
    <property type="entry name" value="2,3-BISPHOSPHOGLYCERATE-INDEPENDENT PHOSPHOGLYCERATE MUTASE"/>
    <property type="match status" value="1"/>
</dbReference>
<comment type="subunit">
    <text evidence="9">Monomer.</text>
</comment>
<dbReference type="GO" id="GO:0006007">
    <property type="term" value="P:glucose catabolic process"/>
    <property type="evidence" value="ECO:0007669"/>
    <property type="project" value="InterPro"/>
</dbReference>
<comment type="similarity">
    <text evidence="4 9">Belongs to the BPG-independent phosphoglycerate mutase family.</text>
</comment>
<keyword evidence="6 9" id="KW-0324">Glycolysis</keyword>
<dbReference type="InterPro" id="IPR011258">
    <property type="entry name" value="BPG-indep_PGM_N"/>
</dbReference>